<dbReference type="NCBIfam" id="TIGR00229">
    <property type="entry name" value="sensory_box"/>
    <property type="match status" value="2"/>
</dbReference>
<dbReference type="PANTHER" id="PTHR44757:SF2">
    <property type="entry name" value="BIOFILM ARCHITECTURE MAINTENANCE PROTEIN MBAA"/>
    <property type="match status" value="1"/>
</dbReference>
<dbReference type="InterPro" id="IPR000014">
    <property type="entry name" value="PAS"/>
</dbReference>
<comment type="caution">
    <text evidence="5">The sequence shown here is derived from an EMBL/GenBank/DDBJ whole genome shotgun (WGS) entry which is preliminary data.</text>
</comment>
<gene>
    <name evidence="5" type="ORF">J2S43_007198</name>
</gene>
<organism evidence="5 6">
    <name type="scientific">Catenuloplanes nepalensis</name>
    <dbReference type="NCBI Taxonomy" id="587533"/>
    <lineage>
        <taxon>Bacteria</taxon>
        <taxon>Bacillati</taxon>
        <taxon>Actinomycetota</taxon>
        <taxon>Actinomycetes</taxon>
        <taxon>Micromonosporales</taxon>
        <taxon>Micromonosporaceae</taxon>
        <taxon>Catenuloplanes</taxon>
    </lineage>
</organism>
<dbReference type="InterPro" id="IPR029787">
    <property type="entry name" value="Nucleotide_cyclase"/>
</dbReference>
<evidence type="ECO:0000259" key="1">
    <source>
        <dbReference type="PROSITE" id="PS50112"/>
    </source>
</evidence>
<dbReference type="PROSITE" id="PS50887">
    <property type="entry name" value="GGDEF"/>
    <property type="match status" value="1"/>
</dbReference>
<dbReference type="Pfam" id="PF00563">
    <property type="entry name" value="EAL"/>
    <property type="match status" value="1"/>
</dbReference>
<dbReference type="InterPro" id="IPR001633">
    <property type="entry name" value="EAL_dom"/>
</dbReference>
<dbReference type="CDD" id="cd00130">
    <property type="entry name" value="PAS"/>
    <property type="match status" value="1"/>
</dbReference>
<dbReference type="CDD" id="cd01948">
    <property type="entry name" value="EAL"/>
    <property type="match status" value="1"/>
</dbReference>
<feature type="domain" description="GGDEF" evidence="4">
    <location>
        <begin position="318"/>
        <end position="451"/>
    </location>
</feature>
<dbReference type="InterPro" id="IPR000700">
    <property type="entry name" value="PAS-assoc_C"/>
</dbReference>
<dbReference type="SMART" id="SM00091">
    <property type="entry name" value="PAS"/>
    <property type="match status" value="2"/>
</dbReference>
<dbReference type="PROSITE" id="PS50112">
    <property type="entry name" value="PAS"/>
    <property type="match status" value="2"/>
</dbReference>
<feature type="domain" description="PAS" evidence="1">
    <location>
        <begin position="24"/>
        <end position="63"/>
    </location>
</feature>
<dbReference type="CDD" id="cd01949">
    <property type="entry name" value="GGDEF"/>
    <property type="match status" value="1"/>
</dbReference>
<dbReference type="InterPro" id="IPR043128">
    <property type="entry name" value="Rev_trsase/Diguanyl_cyclase"/>
</dbReference>
<accession>A0ABT9N4T5</accession>
<dbReference type="SUPFAM" id="SSF55073">
    <property type="entry name" value="Nucleotide cyclase"/>
    <property type="match status" value="1"/>
</dbReference>
<dbReference type="SUPFAM" id="SSF141868">
    <property type="entry name" value="EAL domain-like"/>
    <property type="match status" value="1"/>
</dbReference>
<dbReference type="PANTHER" id="PTHR44757">
    <property type="entry name" value="DIGUANYLATE CYCLASE DGCP"/>
    <property type="match status" value="1"/>
</dbReference>
<feature type="domain" description="PAC" evidence="2">
    <location>
        <begin position="92"/>
        <end position="145"/>
    </location>
</feature>
<dbReference type="InterPro" id="IPR035965">
    <property type="entry name" value="PAS-like_dom_sf"/>
</dbReference>
<reference evidence="5 6" key="1">
    <citation type="submission" date="2023-07" db="EMBL/GenBank/DDBJ databases">
        <title>Sequencing the genomes of 1000 actinobacteria strains.</title>
        <authorList>
            <person name="Klenk H.-P."/>
        </authorList>
    </citation>
    <scope>NUCLEOTIDE SEQUENCE [LARGE SCALE GENOMIC DNA]</scope>
    <source>
        <strain evidence="5 6">DSM 44710</strain>
    </source>
</reference>
<dbReference type="InterPro" id="IPR013656">
    <property type="entry name" value="PAS_4"/>
</dbReference>
<feature type="domain" description="PAS" evidence="1">
    <location>
        <begin position="160"/>
        <end position="206"/>
    </location>
</feature>
<evidence type="ECO:0000259" key="2">
    <source>
        <dbReference type="PROSITE" id="PS50113"/>
    </source>
</evidence>
<dbReference type="InterPro" id="IPR035919">
    <property type="entry name" value="EAL_sf"/>
</dbReference>
<dbReference type="Pfam" id="PF08448">
    <property type="entry name" value="PAS_4"/>
    <property type="match status" value="2"/>
</dbReference>
<dbReference type="SUPFAM" id="SSF55785">
    <property type="entry name" value="PYP-like sensor domain (PAS domain)"/>
    <property type="match status" value="2"/>
</dbReference>
<dbReference type="Gene3D" id="3.30.450.20">
    <property type="entry name" value="PAS domain"/>
    <property type="match status" value="2"/>
</dbReference>
<evidence type="ECO:0000259" key="4">
    <source>
        <dbReference type="PROSITE" id="PS50887"/>
    </source>
</evidence>
<protein>
    <submittedName>
        <fullName evidence="5">Diguanylate cyclase (GGDEF)-like protein/PAS domain S-box-containing protein</fullName>
    </submittedName>
</protein>
<proteinExistence type="predicted"/>
<keyword evidence="6" id="KW-1185">Reference proteome</keyword>
<dbReference type="InterPro" id="IPR000160">
    <property type="entry name" value="GGDEF_dom"/>
</dbReference>
<dbReference type="Pfam" id="PF00990">
    <property type="entry name" value="GGDEF"/>
    <property type="match status" value="1"/>
</dbReference>
<dbReference type="NCBIfam" id="TIGR00254">
    <property type="entry name" value="GGDEF"/>
    <property type="match status" value="1"/>
</dbReference>
<sequence length="723" mass="79495">MDQAPAPDRPPHGDEGDFQRVCARNLLDASDEVIYFKDLQSRFLWLSKAWGALTGSDPDELIGLTDFDVYGHAHAADAYADEQRIIATGTPLVNKQELETWPDRPDRWVTTTKFPLRADDGQIIGTFGISRDITRLVQAEQEATRNAAALASAHAEISRVEAQLRTVLDTSADAIALYDAGLRYQYVNTATERLQGLRSCDMLGRTDRELNRDSTVLQIWESGLAGVLATGRSCSVDFSVGAGADRRDFQAHMAAHRDTDQGRTVGVVTSTREVTELKRTQDELAHQALHDPVTGLANRVLLLDRLHGALARMKRRPGRIVLLFIDLDQFKAINDTYGHGVGDKLLVETGRRLTAIVRPCDTVARFGGDEFVVVLDEFCTEEHAHATADRVVDSLSAPFFDNGHELFVTASVGLVVTTDPSATGEDLVRDADAAMYQAKARGRNCYQFFNPELRDRAAKRYAVEADLARALERRQLRLEYQPLFSLHDQHVVGAEALIRWDHPDRGIVSPVEFIGIAEDRGLIVSIGTWVLHEACRQLAEWSARRNPALPALTMAVNVSSRQLSAPDFAGVVKDVLDRHRLAPTQLCLELTETAQLLDMTEARDALADLARLGVHIALDDFGTGYSSLAHLMQFPANVLKIDRSFVNQLETEGRGREIVAAVTATGHVLGMTVVAEGVETTGQLERLIALGCEQGQGYLLARPLRPDVLAALLELGSESGPPR</sequence>
<evidence type="ECO:0000313" key="5">
    <source>
        <dbReference type="EMBL" id="MDP9798686.1"/>
    </source>
</evidence>
<dbReference type="Proteomes" id="UP001240984">
    <property type="component" value="Unassembled WGS sequence"/>
</dbReference>
<name>A0ABT9N4T5_9ACTN</name>
<dbReference type="EMBL" id="JAUSRA010000001">
    <property type="protein sequence ID" value="MDP9798686.1"/>
    <property type="molecule type" value="Genomic_DNA"/>
</dbReference>
<feature type="domain" description="EAL" evidence="3">
    <location>
        <begin position="460"/>
        <end position="717"/>
    </location>
</feature>
<dbReference type="Gene3D" id="3.20.20.450">
    <property type="entry name" value="EAL domain"/>
    <property type="match status" value="1"/>
</dbReference>
<dbReference type="PROSITE" id="PS50883">
    <property type="entry name" value="EAL"/>
    <property type="match status" value="1"/>
</dbReference>
<evidence type="ECO:0000313" key="6">
    <source>
        <dbReference type="Proteomes" id="UP001240984"/>
    </source>
</evidence>
<evidence type="ECO:0000259" key="3">
    <source>
        <dbReference type="PROSITE" id="PS50883"/>
    </source>
</evidence>
<dbReference type="SMART" id="SM00052">
    <property type="entry name" value="EAL"/>
    <property type="match status" value="1"/>
</dbReference>
<dbReference type="SMART" id="SM00267">
    <property type="entry name" value="GGDEF"/>
    <property type="match status" value="1"/>
</dbReference>
<dbReference type="Gene3D" id="3.30.70.270">
    <property type="match status" value="1"/>
</dbReference>
<dbReference type="PROSITE" id="PS50113">
    <property type="entry name" value="PAC"/>
    <property type="match status" value="1"/>
</dbReference>
<dbReference type="InterPro" id="IPR052155">
    <property type="entry name" value="Biofilm_reg_signaling"/>
</dbReference>
<dbReference type="RefSeq" id="WP_306836762.1">
    <property type="nucleotide sequence ID" value="NZ_JAUSRA010000001.1"/>
</dbReference>